<feature type="domain" description="CBS" evidence="4">
    <location>
        <begin position="73"/>
        <end position="127"/>
    </location>
</feature>
<name>A6UN56_METVS</name>
<dbReference type="PANTHER" id="PTHR43080:SF2">
    <property type="entry name" value="CBS DOMAIN-CONTAINING PROTEIN"/>
    <property type="match status" value="1"/>
</dbReference>
<evidence type="ECO:0000256" key="3">
    <source>
        <dbReference type="PROSITE-ProRule" id="PRU00703"/>
    </source>
</evidence>
<evidence type="ECO:0000256" key="2">
    <source>
        <dbReference type="ARBA" id="ARBA00023122"/>
    </source>
</evidence>
<dbReference type="PROSITE" id="PS51371">
    <property type="entry name" value="CBS"/>
    <property type="match status" value="2"/>
</dbReference>
<accession>A6UN56</accession>
<sequence length="127" mass="14218">MKVSEIMNPVIFTVEGEKSIYAAFKLMHEKGIRRVFVTVNERIEGIISYRDLVNVLFNKGVFELIDMQLKDIFTKEILTISDSAEVEHAAQLMLHADVSGLLVLDSKNDPLGVVSQTDILRALVKGV</sequence>
<reference evidence="5" key="1">
    <citation type="submission" date="2007-06" db="EMBL/GenBank/DDBJ databases">
        <title>Complete sequence of Methanococcus vannielii SB.</title>
        <authorList>
            <consortium name="US DOE Joint Genome Institute"/>
            <person name="Copeland A."/>
            <person name="Lucas S."/>
            <person name="Lapidus A."/>
            <person name="Barry K."/>
            <person name="Glavina del Rio T."/>
            <person name="Dalin E."/>
            <person name="Tice H."/>
            <person name="Pitluck S."/>
            <person name="Chain P."/>
            <person name="Malfatti S."/>
            <person name="Shin M."/>
            <person name="Vergez L."/>
            <person name="Schmutz J."/>
            <person name="Larimer F."/>
            <person name="Land M."/>
            <person name="Hauser L."/>
            <person name="Kyrpides N."/>
            <person name="Anderson I."/>
            <person name="Sieprawska-Lupa M."/>
            <person name="Whitman W.B."/>
            <person name="Richardson P."/>
        </authorList>
    </citation>
    <scope>NUCLEOTIDE SEQUENCE [LARGE SCALE GENOMIC DNA]</scope>
    <source>
        <strain evidence="5">SB</strain>
    </source>
</reference>
<dbReference type="eggNOG" id="arCOG00606">
    <property type="taxonomic scope" value="Archaea"/>
</dbReference>
<keyword evidence="6" id="KW-1185">Reference proteome</keyword>
<feature type="domain" description="CBS" evidence="4">
    <location>
        <begin position="7"/>
        <end position="64"/>
    </location>
</feature>
<evidence type="ECO:0000313" key="6">
    <source>
        <dbReference type="Proteomes" id="UP000001107"/>
    </source>
</evidence>
<dbReference type="HOGENOM" id="CLU_040681_9_3_2"/>
<evidence type="ECO:0000259" key="4">
    <source>
        <dbReference type="PROSITE" id="PS51371"/>
    </source>
</evidence>
<dbReference type="SMART" id="SM00116">
    <property type="entry name" value="CBS"/>
    <property type="match status" value="2"/>
</dbReference>
<keyword evidence="2 3" id="KW-0129">CBS domain</keyword>
<dbReference type="GeneID" id="5325837"/>
<protein>
    <submittedName>
        <fullName evidence="5">Signal transduction protein with CBS domains</fullName>
    </submittedName>
</protein>
<dbReference type="RefSeq" id="WP_011971832.1">
    <property type="nucleotide sequence ID" value="NC_009634.1"/>
</dbReference>
<proteinExistence type="predicted"/>
<dbReference type="InterPro" id="IPR046342">
    <property type="entry name" value="CBS_dom_sf"/>
</dbReference>
<evidence type="ECO:0000256" key="1">
    <source>
        <dbReference type="ARBA" id="ARBA00022737"/>
    </source>
</evidence>
<dbReference type="KEGG" id="mvn:Mevan_0013"/>
<gene>
    <name evidence="5" type="ordered locus">Mevan_0013</name>
</gene>
<organism evidence="5 6">
    <name type="scientific">Methanococcus vannielii (strain ATCC 35089 / DSM 1224 / JCM 13029 / OCM 148 / SB)</name>
    <dbReference type="NCBI Taxonomy" id="406327"/>
    <lineage>
        <taxon>Archaea</taxon>
        <taxon>Methanobacteriati</taxon>
        <taxon>Methanobacteriota</taxon>
        <taxon>Methanomada group</taxon>
        <taxon>Methanococci</taxon>
        <taxon>Methanococcales</taxon>
        <taxon>Methanococcaceae</taxon>
        <taxon>Methanococcus</taxon>
    </lineage>
</organism>
<dbReference type="EMBL" id="CP000742">
    <property type="protein sequence ID" value="ABR53928.1"/>
    <property type="molecule type" value="Genomic_DNA"/>
</dbReference>
<dbReference type="Pfam" id="PF00571">
    <property type="entry name" value="CBS"/>
    <property type="match status" value="2"/>
</dbReference>
<dbReference type="Gene3D" id="3.10.580.10">
    <property type="entry name" value="CBS-domain"/>
    <property type="match status" value="1"/>
</dbReference>
<dbReference type="AlphaFoldDB" id="A6UN56"/>
<dbReference type="OrthoDB" id="8919at2157"/>
<dbReference type="SUPFAM" id="SSF54631">
    <property type="entry name" value="CBS-domain pair"/>
    <property type="match status" value="1"/>
</dbReference>
<keyword evidence="1" id="KW-0677">Repeat</keyword>
<evidence type="ECO:0000313" key="5">
    <source>
        <dbReference type="EMBL" id="ABR53928.1"/>
    </source>
</evidence>
<dbReference type="PANTHER" id="PTHR43080">
    <property type="entry name" value="CBS DOMAIN-CONTAINING PROTEIN CBSX3, MITOCHONDRIAL"/>
    <property type="match status" value="1"/>
</dbReference>
<dbReference type="InterPro" id="IPR000644">
    <property type="entry name" value="CBS_dom"/>
</dbReference>
<dbReference type="InterPro" id="IPR051257">
    <property type="entry name" value="Diverse_CBS-Domain"/>
</dbReference>
<dbReference type="STRING" id="406327.Mevan_0013"/>
<dbReference type="Proteomes" id="UP000001107">
    <property type="component" value="Chromosome"/>
</dbReference>